<dbReference type="AlphaFoldDB" id="A0A6L5XEE6"/>
<dbReference type="PANTHER" id="PTHR11851:SF224">
    <property type="entry name" value="PROCESSING PROTEASE"/>
    <property type="match status" value="1"/>
</dbReference>
<dbReference type="Pfam" id="PF05193">
    <property type="entry name" value="Peptidase_M16_C"/>
    <property type="match status" value="1"/>
</dbReference>
<comment type="caution">
    <text evidence="2">The sequence shown here is derived from an EMBL/GenBank/DDBJ whole genome shotgun (WGS) entry which is preliminary data.</text>
</comment>
<reference evidence="2 3" key="1">
    <citation type="submission" date="2019-08" db="EMBL/GenBank/DDBJ databases">
        <title>In-depth cultivation of the pig gut microbiome towards novel bacterial diversity and tailored functional studies.</title>
        <authorList>
            <person name="Wylensek D."/>
            <person name="Hitch T.C.A."/>
            <person name="Clavel T."/>
        </authorList>
    </citation>
    <scope>NUCLEOTIDE SEQUENCE [LARGE SCALE GENOMIC DNA]</scope>
    <source>
        <strain evidence="2 3">Oil-RF-744-WCA-WT-10</strain>
    </source>
</reference>
<dbReference type="InterPro" id="IPR007863">
    <property type="entry name" value="Peptidase_M16_C"/>
</dbReference>
<dbReference type="EMBL" id="VULT01000006">
    <property type="protein sequence ID" value="MSS17092.1"/>
    <property type="molecule type" value="Genomic_DNA"/>
</dbReference>
<evidence type="ECO:0000313" key="2">
    <source>
        <dbReference type="EMBL" id="MSS17092.1"/>
    </source>
</evidence>
<name>A0A6L5XEE6_9BACT</name>
<keyword evidence="3" id="KW-1185">Reference proteome</keyword>
<sequence length="431" mass="48058">MLDRYKKPSTKPLGDFSLEYPEPITLHNGIKLWVVGNGEDDINRLAVYMGGGMLQESVPMEAALTGILCMEGNANMDSRSIAEALDYYGSWKSAQAYDSVTQISLSSLNRNFAHTARILLDCIASPTFPAEECRLFQRRLASNIDTARQRVQYLADERMKQLYYGESHPLARKMTSAGVMGIGLASLHKHHDTYYNRNNCRLVLAGKITDREIQTLDDTFGHWSSTGATVSEAPLQPEPSPAMLDIVDKPGAKQSAVSITLRAIPRQHPDYFKLRLTTTALGGYFGSRLNKVIREEKGYTYGIQACLAGRADDAYISISTQCNARYTWPLIAEVKKAMQQLKTAPLPQAELDAVKQYMYSDLVKTLDTPFNTAGYVGSCFLFGIYPQYFNDQVKAIDAMTGDDVMETAHKYFDIDKMRIVIAGDNNSIKNN</sequence>
<organism evidence="2 3">
    <name type="scientific">Sodaliphilus pleomorphus</name>
    <dbReference type="NCBI Taxonomy" id="2606626"/>
    <lineage>
        <taxon>Bacteria</taxon>
        <taxon>Pseudomonadati</taxon>
        <taxon>Bacteroidota</taxon>
        <taxon>Bacteroidia</taxon>
        <taxon>Bacteroidales</taxon>
        <taxon>Muribaculaceae</taxon>
        <taxon>Sodaliphilus</taxon>
    </lineage>
</organism>
<dbReference type="Gene3D" id="3.30.830.10">
    <property type="entry name" value="Metalloenzyme, LuxS/M16 peptidase-like"/>
    <property type="match status" value="2"/>
</dbReference>
<dbReference type="RefSeq" id="WP_154326653.1">
    <property type="nucleotide sequence ID" value="NZ_CP045696.1"/>
</dbReference>
<dbReference type="GO" id="GO:0046872">
    <property type="term" value="F:metal ion binding"/>
    <property type="evidence" value="ECO:0007669"/>
    <property type="project" value="InterPro"/>
</dbReference>
<evidence type="ECO:0000259" key="1">
    <source>
        <dbReference type="Pfam" id="PF05193"/>
    </source>
</evidence>
<dbReference type="Proteomes" id="UP000483362">
    <property type="component" value="Unassembled WGS sequence"/>
</dbReference>
<proteinExistence type="predicted"/>
<dbReference type="SUPFAM" id="SSF63411">
    <property type="entry name" value="LuxS/MPP-like metallohydrolase"/>
    <property type="match status" value="2"/>
</dbReference>
<dbReference type="InterPro" id="IPR011249">
    <property type="entry name" value="Metalloenz_LuxS/M16"/>
</dbReference>
<evidence type="ECO:0000313" key="3">
    <source>
        <dbReference type="Proteomes" id="UP000483362"/>
    </source>
</evidence>
<dbReference type="PANTHER" id="PTHR11851">
    <property type="entry name" value="METALLOPROTEASE"/>
    <property type="match status" value="1"/>
</dbReference>
<gene>
    <name evidence="2" type="ORF">FYJ29_04840</name>
</gene>
<feature type="domain" description="Peptidase M16 C-terminal" evidence="1">
    <location>
        <begin position="184"/>
        <end position="356"/>
    </location>
</feature>
<accession>A0A6L5XEE6</accession>
<protein>
    <submittedName>
        <fullName evidence="2">Insulinase family protein</fullName>
    </submittedName>
</protein>
<dbReference type="InterPro" id="IPR050361">
    <property type="entry name" value="MPP/UQCRC_Complex"/>
</dbReference>